<dbReference type="OrthoDB" id="1414247at2759"/>
<dbReference type="Proteomes" id="UP000075243">
    <property type="component" value="Chromosome 2"/>
</dbReference>
<reference evidence="2 3" key="1">
    <citation type="journal article" date="2012" name="Nat. Biotechnol.">
        <title>Draft genome sequence of pigeonpea (Cajanus cajan), an orphan legume crop of resource-poor farmers.</title>
        <authorList>
            <person name="Varshney R.K."/>
            <person name="Chen W."/>
            <person name="Li Y."/>
            <person name="Bharti A.K."/>
            <person name="Saxena R.K."/>
            <person name="Schlueter J.A."/>
            <person name="Donoghue M.T."/>
            <person name="Azam S."/>
            <person name="Fan G."/>
            <person name="Whaley A.M."/>
            <person name="Farmer A.D."/>
            <person name="Sheridan J."/>
            <person name="Iwata A."/>
            <person name="Tuteja R."/>
            <person name="Penmetsa R.V."/>
            <person name="Wu W."/>
            <person name="Upadhyaya H.D."/>
            <person name="Yang S.P."/>
            <person name="Shah T."/>
            <person name="Saxena K.B."/>
            <person name="Michael T."/>
            <person name="McCombie W.R."/>
            <person name="Yang B."/>
            <person name="Zhang G."/>
            <person name="Yang H."/>
            <person name="Wang J."/>
            <person name="Spillane C."/>
            <person name="Cook D.R."/>
            <person name="May G.D."/>
            <person name="Xu X."/>
            <person name="Jackson S.A."/>
        </authorList>
    </citation>
    <scope>NUCLEOTIDE SEQUENCE [LARGE SCALE GENOMIC DNA]</scope>
    <source>
        <strain evidence="3">cv. Asha</strain>
    </source>
</reference>
<evidence type="ECO:0000259" key="1">
    <source>
        <dbReference type="PROSITE" id="PS00028"/>
    </source>
</evidence>
<evidence type="ECO:0000313" key="3">
    <source>
        <dbReference type="Proteomes" id="UP000075243"/>
    </source>
</evidence>
<dbReference type="AlphaFoldDB" id="A0A151U7Z7"/>
<accession>A0A151U7Z7</accession>
<gene>
    <name evidence="2" type="ORF">KK1_008135</name>
</gene>
<protein>
    <recommendedName>
        <fullName evidence="1">C2H2-type domain-containing protein</fullName>
    </recommendedName>
</protein>
<dbReference type="Gramene" id="C.cajan_07903.t">
    <property type="protein sequence ID" value="C.cajan_07903.t.cds1"/>
    <property type="gene ID" value="C.cajan_07903"/>
</dbReference>
<proteinExistence type="predicted"/>
<evidence type="ECO:0000313" key="2">
    <source>
        <dbReference type="EMBL" id="KYP75407.1"/>
    </source>
</evidence>
<keyword evidence="3" id="KW-1185">Reference proteome</keyword>
<sequence length="343" mass="37735">MAPNSPNSNNFNTTLSPPNLTIPNEALVGKGTGQLGLSQRVTEWRKTSLVAKNSRWVHGRVDATEDACLTPTSLEEGHDHDADSIIRASQMVRAQLMHVASSSFSNEIVVETEEKKKAWEMLQAQILRASALVPKNEVVGGTSDSTSSLDMVMSTTLTIAPPVQNRFFSQLEPNTNNMGIIAFCPSPSSALQRVGEPANEVDNVCENGKARRYDGRIHSYPYKKNGPYTCPKCDTVFYTSQKFAAHVSSNHYKYETKSERKQRLLAKVRGRNLRLQQVNDALTMVPINAVSARNHNNNNIVVTPSPPRVIKAEVISEFGAEIPPPPGMDKINGVKIKLEPVDT</sequence>
<name>A0A151U7Z7_CAJCA</name>
<dbReference type="EMBL" id="CM003604">
    <property type="protein sequence ID" value="KYP75407.1"/>
    <property type="molecule type" value="Genomic_DNA"/>
</dbReference>
<dbReference type="InterPro" id="IPR013087">
    <property type="entry name" value="Znf_C2H2_type"/>
</dbReference>
<organism evidence="2 3">
    <name type="scientific">Cajanus cajan</name>
    <name type="common">Pigeon pea</name>
    <name type="synonym">Cajanus indicus</name>
    <dbReference type="NCBI Taxonomy" id="3821"/>
    <lineage>
        <taxon>Eukaryota</taxon>
        <taxon>Viridiplantae</taxon>
        <taxon>Streptophyta</taxon>
        <taxon>Embryophyta</taxon>
        <taxon>Tracheophyta</taxon>
        <taxon>Spermatophyta</taxon>
        <taxon>Magnoliopsida</taxon>
        <taxon>eudicotyledons</taxon>
        <taxon>Gunneridae</taxon>
        <taxon>Pentapetalae</taxon>
        <taxon>rosids</taxon>
        <taxon>fabids</taxon>
        <taxon>Fabales</taxon>
        <taxon>Fabaceae</taxon>
        <taxon>Papilionoideae</taxon>
        <taxon>50 kb inversion clade</taxon>
        <taxon>NPAAA clade</taxon>
        <taxon>indigoferoid/millettioid clade</taxon>
        <taxon>Phaseoleae</taxon>
        <taxon>Cajanus</taxon>
    </lineage>
</organism>
<dbReference type="PROSITE" id="PS00028">
    <property type="entry name" value="ZINC_FINGER_C2H2_1"/>
    <property type="match status" value="1"/>
</dbReference>
<feature type="domain" description="C2H2-type" evidence="1">
    <location>
        <begin position="230"/>
        <end position="251"/>
    </location>
</feature>
<dbReference type="STRING" id="3821.A0A151U7Z7"/>
<dbReference type="OMA" id="HFAYPFP"/>